<dbReference type="RefSeq" id="WP_084386269.1">
    <property type="nucleotide sequence ID" value="NZ_MEHT01000021.1"/>
</dbReference>
<keyword evidence="4" id="KW-1185">Reference proteome</keyword>
<feature type="signal peptide" evidence="1">
    <location>
        <begin position="1"/>
        <end position="25"/>
    </location>
</feature>
<evidence type="ECO:0000259" key="2">
    <source>
        <dbReference type="Pfam" id="PF04575"/>
    </source>
</evidence>
<dbReference type="InterPro" id="IPR007655">
    <property type="entry name" value="Slam_C"/>
</dbReference>
<dbReference type="Pfam" id="PF04575">
    <property type="entry name" value="SlipAM"/>
    <property type="match status" value="1"/>
</dbReference>
<protein>
    <submittedName>
        <fullName evidence="3">Uncharacterized protein DUF560</fullName>
    </submittedName>
</protein>
<accession>A0A2W7PW02</accession>
<dbReference type="AlphaFoldDB" id="A0A2W7PW02"/>
<comment type="caution">
    <text evidence="3">The sequence shown here is derived from an EMBL/GenBank/DDBJ whole genome shotgun (WGS) entry which is preliminary data.</text>
</comment>
<dbReference type="Proteomes" id="UP000249364">
    <property type="component" value="Unassembled WGS sequence"/>
</dbReference>
<gene>
    <name evidence="3" type="ORF">LY56_03181</name>
</gene>
<reference evidence="3 4" key="1">
    <citation type="submission" date="2018-06" db="EMBL/GenBank/DDBJ databases">
        <title>Genomic Encyclopedia of Archaeal and Bacterial Type Strains, Phase II (KMG-II): from individual species to whole genera.</title>
        <authorList>
            <person name="Goeker M."/>
        </authorList>
    </citation>
    <scope>NUCLEOTIDE SEQUENCE [LARGE SCALE GENOMIC DNA]</scope>
    <source>
        <strain evidence="3 4">DSM 13087</strain>
    </source>
</reference>
<dbReference type="STRING" id="121821.GCA_001870675_01171"/>
<dbReference type="SUPFAM" id="SSF56935">
    <property type="entry name" value="Porins"/>
    <property type="match status" value="1"/>
</dbReference>
<dbReference type="Gene3D" id="1.25.40.10">
    <property type="entry name" value="Tetratricopeptide repeat domain"/>
    <property type="match status" value="1"/>
</dbReference>
<sequence>MTYLKLRHLLGAGLAILILPTLAVAQDMSGASPATSQAPAQQVSQQVLLQRAVLQAWAEASGHVRAGRPRAAIPILERLVTLAPGEYRFRLELARAYYLVEDDEKAAFHFEQSLGADLPEATRNAVFQHQARIRARKRWEAQFSFSIAPEANPARRTDAETISILNEEFTLNQQAEAATALHVTGRLTYLPRISRDLNARVSASLDARLFENSGLNDIRAGGEIGLVVNADGGRAAGFGLTASRRWISSAAYSQSFGVYGTYETRMNARTRLRFRGDLERIRHDTLSNRDGTRRRAQLNLIHVLTPTFGLRGGAFLTQTKAVSAAESGVQAGLSLGATYVFDGGLMTAVDLGHMRERRGGVSNLFQTTRSDRTTSITVGMLHREFEFTGYAPRLDILLERRNSTIPLFNFRNARVSVGLTRSF</sequence>
<dbReference type="EMBL" id="QKZQ01000020">
    <property type="protein sequence ID" value="PZX37980.1"/>
    <property type="molecule type" value="Genomic_DNA"/>
</dbReference>
<evidence type="ECO:0000313" key="4">
    <source>
        <dbReference type="Proteomes" id="UP000249364"/>
    </source>
</evidence>
<organism evidence="3 4">
    <name type="scientific">Roseinatronobacter thiooxidans</name>
    <dbReference type="NCBI Taxonomy" id="121821"/>
    <lineage>
        <taxon>Bacteria</taxon>
        <taxon>Pseudomonadati</taxon>
        <taxon>Pseudomonadota</taxon>
        <taxon>Alphaproteobacteria</taxon>
        <taxon>Rhodobacterales</taxon>
        <taxon>Paracoccaceae</taxon>
        <taxon>Roseinatronobacter</taxon>
    </lineage>
</organism>
<evidence type="ECO:0000313" key="3">
    <source>
        <dbReference type="EMBL" id="PZX37980.1"/>
    </source>
</evidence>
<feature type="chain" id="PRO_5016057675" evidence="1">
    <location>
        <begin position="26"/>
        <end position="423"/>
    </location>
</feature>
<evidence type="ECO:0000256" key="1">
    <source>
        <dbReference type="SAM" id="SignalP"/>
    </source>
</evidence>
<dbReference type="OrthoDB" id="7815280at2"/>
<dbReference type="SUPFAM" id="SSF48452">
    <property type="entry name" value="TPR-like"/>
    <property type="match status" value="1"/>
</dbReference>
<proteinExistence type="predicted"/>
<dbReference type="InterPro" id="IPR011990">
    <property type="entry name" value="TPR-like_helical_dom_sf"/>
</dbReference>
<feature type="domain" description="Surface lipoprotein assembly modifier C-terminal" evidence="2">
    <location>
        <begin position="139"/>
        <end position="423"/>
    </location>
</feature>
<name>A0A2W7PW02_9RHOB</name>
<keyword evidence="1" id="KW-0732">Signal</keyword>